<sequence length="87" mass="8963">MPGTGTSPHGTDAGGLGLSFSLRALASRAPGTITFDDKPNGIPRSTAPSFPLAAQCLRAKCTHQLTVTERCSHVHPSLVAPGCTSYD</sequence>
<accession>A0A6G1CAC5</accession>
<comment type="caution">
    <text evidence="1">The sequence shown here is derived from an EMBL/GenBank/DDBJ whole genome shotgun (WGS) entry which is preliminary data.</text>
</comment>
<proteinExistence type="predicted"/>
<dbReference type="Proteomes" id="UP000479710">
    <property type="component" value="Unassembled WGS sequence"/>
</dbReference>
<dbReference type="EMBL" id="SPHZ02000010">
    <property type="protein sequence ID" value="KAF0896971.1"/>
    <property type="molecule type" value="Genomic_DNA"/>
</dbReference>
<keyword evidence="2" id="KW-1185">Reference proteome</keyword>
<reference evidence="1 2" key="1">
    <citation type="submission" date="2019-11" db="EMBL/GenBank/DDBJ databases">
        <title>Whole genome sequence of Oryza granulata.</title>
        <authorList>
            <person name="Li W."/>
        </authorList>
    </citation>
    <scope>NUCLEOTIDE SEQUENCE [LARGE SCALE GENOMIC DNA]</scope>
    <source>
        <strain evidence="2">cv. Menghai</strain>
        <tissue evidence="1">Leaf</tissue>
    </source>
</reference>
<evidence type="ECO:0000313" key="2">
    <source>
        <dbReference type="Proteomes" id="UP000479710"/>
    </source>
</evidence>
<evidence type="ECO:0000313" key="1">
    <source>
        <dbReference type="EMBL" id="KAF0896971.1"/>
    </source>
</evidence>
<name>A0A6G1CAC5_9ORYZ</name>
<gene>
    <name evidence="1" type="ORF">E2562_031288</name>
</gene>
<dbReference type="AlphaFoldDB" id="A0A6G1CAC5"/>
<protein>
    <submittedName>
        <fullName evidence="1">Uncharacterized protein</fullName>
    </submittedName>
</protein>
<organism evidence="1 2">
    <name type="scientific">Oryza meyeriana var. granulata</name>
    <dbReference type="NCBI Taxonomy" id="110450"/>
    <lineage>
        <taxon>Eukaryota</taxon>
        <taxon>Viridiplantae</taxon>
        <taxon>Streptophyta</taxon>
        <taxon>Embryophyta</taxon>
        <taxon>Tracheophyta</taxon>
        <taxon>Spermatophyta</taxon>
        <taxon>Magnoliopsida</taxon>
        <taxon>Liliopsida</taxon>
        <taxon>Poales</taxon>
        <taxon>Poaceae</taxon>
        <taxon>BOP clade</taxon>
        <taxon>Oryzoideae</taxon>
        <taxon>Oryzeae</taxon>
        <taxon>Oryzinae</taxon>
        <taxon>Oryza</taxon>
        <taxon>Oryza meyeriana</taxon>
    </lineage>
</organism>